<proteinExistence type="predicted"/>
<evidence type="ECO:0000256" key="1">
    <source>
        <dbReference type="SAM" id="MobiDB-lite"/>
    </source>
</evidence>
<dbReference type="AlphaFoldDB" id="A0A8X6N1C5"/>
<dbReference type="EMBL" id="BMAW01004455">
    <property type="protein sequence ID" value="GFS89069.1"/>
    <property type="molecule type" value="Genomic_DNA"/>
</dbReference>
<name>A0A8X6N1C5_NEPPI</name>
<evidence type="ECO:0000256" key="2">
    <source>
        <dbReference type="SAM" id="SignalP"/>
    </source>
</evidence>
<organism evidence="3 4">
    <name type="scientific">Nephila pilipes</name>
    <name type="common">Giant wood spider</name>
    <name type="synonym">Nephila maculata</name>
    <dbReference type="NCBI Taxonomy" id="299642"/>
    <lineage>
        <taxon>Eukaryota</taxon>
        <taxon>Metazoa</taxon>
        <taxon>Ecdysozoa</taxon>
        <taxon>Arthropoda</taxon>
        <taxon>Chelicerata</taxon>
        <taxon>Arachnida</taxon>
        <taxon>Araneae</taxon>
        <taxon>Araneomorphae</taxon>
        <taxon>Entelegynae</taxon>
        <taxon>Araneoidea</taxon>
        <taxon>Nephilidae</taxon>
        <taxon>Nephila</taxon>
    </lineage>
</organism>
<evidence type="ECO:0000313" key="3">
    <source>
        <dbReference type="EMBL" id="GFS89069.1"/>
    </source>
</evidence>
<dbReference type="Proteomes" id="UP000887013">
    <property type="component" value="Unassembled WGS sequence"/>
</dbReference>
<keyword evidence="4" id="KW-1185">Reference proteome</keyword>
<sequence>MKVIAIVLLMAGAAMAQYASHHAAPVVHQVVQPAAVAASSQGHAYGAHGQHASGYAAHGNAHHADRGHHADRAHAAHGHHNVGAQASHDAHGAQASNYGKYRNVGAYAHDKGTGYEKAYAYDKKAGHHAITADHGAQAAKYGVSDRSAHHNVGAHAQAAHDRSVVTSRCTSRDLDTHTNTKQHYLNCLWMDCYNWNWKKYCFVSSLSHYLLLRLYVKKMKKSK</sequence>
<feature type="compositionally biased region" description="Basic and acidic residues" evidence="1">
    <location>
        <begin position="62"/>
        <end position="74"/>
    </location>
</feature>
<evidence type="ECO:0000313" key="4">
    <source>
        <dbReference type="Proteomes" id="UP000887013"/>
    </source>
</evidence>
<gene>
    <name evidence="3" type="ORF">NPIL_473641</name>
</gene>
<dbReference type="OrthoDB" id="6432998at2759"/>
<reference evidence="3" key="1">
    <citation type="submission" date="2020-08" db="EMBL/GenBank/DDBJ databases">
        <title>Multicomponent nature underlies the extraordinary mechanical properties of spider dragline silk.</title>
        <authorList>
            <person name="Kono N."/>
            <person name="Nakamura H."/>
            <person name="Mori M."/>
            <person name="Yoshida Y."/>
            <person name="Ohtoshi R."/>
            <person name="Malay A.D."/>
            <person name="Moran D.A.P."/>
            <person name="Tomita M."/>
            <person name="Numata K."/>
            <person name="Arakawa K."/>
        </authorList>
    </citation>
    <scope>NUCLEOTIDE SEQUENCE</scope>
</reference>
<keyword evidence="2" id="KW-0732">Signal</keyword>
<feature type="region of interest" description="Disordered" evidence="1">
    <location>
        <begin position="42"/>
        <end position="92"/>
    </location>
</feature>
<protein>
    <submittedName>
        <fullName evidence="3">Uncharacterized protein</fullName>
    </submittedName>
</protein>
<accession>A0A8X6N1C5</accession>
<feature type="signal peptide" evidence="2">
    <location>
        <begin position="1"/>
        <end position="16"/>
    </location>
</feature>
<comment type="caution">
    <text evidence="3">The sequence shown here is derived from an EMBL/GenBank/DDBJ whole genome shotgun (WGS) entry which is preliminary data.</text>
</comment>
<feature type="chain" id="PRO_5036457917" evidence="2">
    <location>
        <begin position="17"/>
        <end position="223"/>
    </location>
</feature>